<organism evidence="3 4">
    <name type="scientific">Gnathostoma spinigerum</name>
    <dbReference type="NCBI Taxonomy" id="75299"/>
    <lineage>
        <taxon>Eukaryota</taxon>
        <taxon>Metazoa</taxon>
        <taxon>Ecdysozoa</taxon>
        <taxon>Nematoda</taxon>
        <taxon>Chromadorea</taxon>
        <taxon>Rhabditida</taxon>
        <taxon>Spirurina</taxon>
        <taxon>Gnathostomatomorpha</taxon>
        <taxon>Gnathostomatoidea</taxon>
        <taxon>Gnathostomatidae</taxon>
        <taxon>Gnathostoma</taxon>
    </lineage>
</organism>
<dbReference type="EMBL" id="JBGFUD010002905">
    <property type="protein sequence ID" value="MFH4978147.1"/>
    <property type="molecule type" value="Genomic_DNA"/>
</dbReference>
<feature type="region of interest" description="Disordered" evidence="2">
    <location>
        <begin position="203"/>
        <end position="257"/>
    </location>
</feature>
<accession>A0ABD6EFY2</accession>
<evidence type="ECO:0000313" key="4">
    <source>
        <dbReference type="Proteomes" id="UP001608902"/>
    </source>
</evidence>
<feature type="compositionally biased region" description="Low complexity" evidence="2">
    <location>
        <begin position="534"/>
        <end position="549"/>
    </location>
</feature>
<feature type="coiled-coil region" evidence="1">
    <location>
        <begin position="703"/>
        <end position="730"/>
    </location>
</feature>
<protein>
    <submittedName>
        <fullName evidence="3">Uncharacterized protein</fullName>
    </submittedName>
</protein>
<feature type="region of interest" description="Disordered" evidence="2">
    <location>
        <begin position="387"/>
        <end position="407"/>
    </location>
</feature>
<sequence length="753" mass="84036">MSGSLPEPADPQPSVVGQQITQEDGEEVPERISVYKPELDAKAKTPISDYRLKGPEAKRKRMESVRNMALNSTSGFDQHRKNRREHTDPCFTRHYAEAQFLRLPLIRCPPYPTRFAPRTLNVYSSEPCFYPVPYQHEMFRPLFSSYRVANPLMFANPNCMGSIRTLHPIPPNDPRTFHECAGACSFPNSPKWCSPCSAVRPPESNATSSQEQGAIKRSGKKHAFSNSTEISESSSAKRVKSDKKRASTKDLEETNESIVLGEGSKKKMKKKWTAEEKECIEQDEMNHINKKLKRLYGKLRASDEAIVELLRDLEGSELLKTSGILEKLKSYRSKNIHNKPSFVERFYTLACKPRATLMLRKIKQEVKRSDDIVLELRGIQKMTDRKLSKESTGCREEGDASIPSSDNLRKTTGKTFVNDCRSSLAETSYVPCSSRIPSFSASAADKAKYWDRVAMKGKALFLKNRSQKMMLDRLSKYHLVDPVATTSCTVVSNISSRSKTARKGKSKTVSEQEEKQSLLLDRETETEQRPVCTSSVASEARANSSSNANGMCAPKDERKNNIGSFATSSVHSEFTGNSFDQESVSEMMESSSKSSPHNSTISLFSGESRLKRVVSEIEHAVGSYVANNGGSCNVDKFSSSSLVPVNNESEKSVPVVLNMQIKKEVVDGSECDAASSHSSIPTTNKMEQMWNLVNREHSLIAEVSEVEGEIKRLTDLLNSANVRHNNLRQELLMISRKKNSLLDGGTDANVSCD</sequence>
<keyword evidence="1" id="KW-0175">Coiled coil</keyword>
<feature type="region of interest" description="Disordered" evidence="2">
    <location>
        <begin position="494"/>
        <end position="555"/>
    </location>
</feature>
<evidence type="ECO:0000313" key="3">
    <source>
        <dbReference type="EMBL" id="MFH4978147.1"/>
    </source>
</evidence>
<gene>
    <name evidence="3" type="ORF">AB6A40_004856</name>
</gene>
<reference evidence="3 4" key="1">
    <citation type="submission" date="2024-08" db="EMBL/GenBank/DDBJ databases">
        <title>Gnathostoma spinigerum genome.</title>
        <authorList>
            <person name="Gonzalez-Bertolin B."/>
            <person name="Monzon S."/>
            <person name="Zaballos A."/>
            <person name="Jimenez P."/>
            <person name="Dekumyoy P."/>
            <person name="Varona S."/>
            <person name="Cuesta I."/>
            <person name="Sumanam S."/>
            <person name="Adisakwattana P."/>
            <person name="Gasser R.B."/>
            <person name="Hernandez-Gonzalez A."/>
            <person name="Young N.D."/>
            <person name="Perteguer M.J."/>
        </authorList>
    </citation>
    <scope>NUCLEOTIDE SEQUENCE [LARGE SCALE GENOMIC DNA]</scope>
    <source>
        <strain evidence="3">AL3</strain>
        <tissue evidence="3">Liver</tissue>
    </source>
</reference>
<name>A0ABD6EFY2_9BILA</name>
<feature type="compositionally biased region" description="Basic and acidic residues" evidence="2">
    <location>
        <begin position="387"/>
        <end position="398"/>
    </location>
</feature>
<feature type="compositionally biased region" description="Low complexity" evidence="2">
    <location>
        <begin position="225"/>
        <end position="234"/>
    </location>
</feature>
<evidence type="ECO:0000256" key="1">
    <source>
        <dbReference type="SAM" id="Coils"/>
    </source>
</evidence>
<dbReference type="Proteomes" id="UP001608902">
    <property type="component" value="Unassembled WGS sequence"/>
</dbReference>
<dbReference type="AlphaFoldDB" id="A0ABD6EFY2"/>
<feature type="region of interest" description="Disordered" evidence="2">
    <location>
        <begin position="1"/>
        <end position="29"/>
    </location>
</feature>
<feature type="compositionally biased region" description="Basic and acidic residues" evidence="2">
    <location>
        <begin position="508"/>
        <end position="528"/>
    </location>
</feature>
<evidence type="ECO:0000256" key="2">
    <source>
        <dbReference type="SAM" id="MobiDB-lite"/>
    </source>
</evidence>
<proteinExistence type="predicted"/>
<comment type="caution">
    <text evidence="3">The sequence shown here is derived from an EMBL/GenBank/DDBJ whole genome shotgun (WGS) entry which is preliminary data.</text>
</comment>
<feature type="region of interest" description="Disordered" evidence="2">
    <location>
        <begin position="582"/>
        <end position="602"/>
    </location>
</feature>
<keyword evidence="4" id="KW-1185">Reference proteome</keyword>